<dbReference type="Proteomes" id="UP000790787">
    <property type="component" value="Chromosome 9"/>
</dbReference>
<feature type="compositionally biased region" description="Basic and acidic residues" evidence="1">
    <location>
        <begin position="152"/>
        <end position="170"/>
    </location>
</feature>
<dbReference type="GeneID" id="107823967"/>
<dbReference type="PaxDb" id="4097-A0A1S4CYC4"/>
<feature type="domain" description="Myb/SANT-like" evidence="2">
    <location>
        <begin position="10"/>
        <end position="101"/>
    </location>
</feature>
<dbReference type="OMA" id="NDHIMED"/>
<reference evidence="3" key="1">
    <citation type="journal article" date="2014" name="Nat. Commun.">
        <title>The tobacco genome sequence and its comparison with those of tomato and potato.</title>
        <authorList>
            <person name="Sierro N."/>
            <person name="Battey J.N."/>
            <person name="Ouadi S."/>
            <person name="Bakaher N."/>
            <person name="Bovet L."/>
            <person name="Willig A."/>
            <person name="Goepfert S."/>
            <person name="Peitsch M.C."/>
            <person name="Ivanov N.V."/>
        </authorList>
    </citation>
    <scope>NUCLEOTIDE SEQUENCE [LARGE SCALE GENOMIC DNA]</scope>
</reference>
<dbReference type="InterPro" id="IPR024752">
    <property type="entry name" value="Myb/SANT-like_dom"/>
</dbReference>
<dbReference type="OrthoDB" id="1265071at2759"/>
<evidence type="ECO:0000313" key="4">
    <source>
        <dbReference type="RefSeq" id="XP_016506165.1"/>
    </source>
</evidence>
<organism evidence="3 4">
    <name type="scientific">Nicotiana tabacum</name>
    <name type="common">Common tobacco</name>
    <dbReference type="NCBI Taxonomy" id="4097"/>
    <lineage>
        <taxon>Eukaryota</taxon>
        <taxon>Viridiplantae</taxon>
        <taxon>Streptophyta</taxon>
        <taxon>Embryophyta</taxon>
        <taxon>Tracheophyta</taxon>
        <taxon>Spermatophyta</taxon>
        <taxon>Magnoliopsida</taxon>
        <taxon>eudicotyledons</taxon>
        <taxon>Gunneridae</taxon>
        <taxon>Pentapetalae</taxon>
        <taxon>asterids</taxon>
        <taxon>lamiids</taxon>
        <taxon>Solanales</taxon>
        <taxon>Solanaceae</taxon>
        <taxon>Nicotianoideae</taxon>
        <taxon>Nicotianeae</taxon>
        <taxon>Nicotiana</taxon>
    </lineage>
</organism>
<dbReference type="AlphaFoldDB" id="A0A1S4CYC4"/>
<sequence>MVKKGDKQFRWSKPMQYLMLEILDDEVKQGNKSTNQFKAISFNRVSDAIKQQLGMEECTPKHVENHLKTLRSTWNTVQTLLNKSGLGWDDSLKMITASPRVYALHVQAHPTHENFINKKIEMFEEMSLMCGNDRARGDCAKSFDDIGLDCSSEKGNDNDIEGPSKEKDVQDVVSETSQVKASRKRSRSSDVQDVVGDISTKLGEVAAAISKITDSRLDVTRLYEETMATEGYEEEFLGEAFDYLVQSDMLATAFMAKNQNLCKVWLERFKRQH</sequence>
<keyword evidence="3" id="KW-1185">Reference proteome</keyword>
<proteinExistence type="predicted"/>
<dbReference type="RefSeq" id="XP_016506165.1">
    <property type="nucleotide sequence ID" value="XM_016650679.2"/>
</dbReference>
<evidence type="ECO:0000313" key="3">
    <source>
        <dbReference type="Proteomes" id="UP000790787"/>
    </source>
</evidence>
<dbReference type="PANTHER" id="PTHR46929:SF23">
    <property type="entry name" value="L10-INTERACTING MYB DOMAIN-CONTAINING PROTEIN-LIKE"/>
    <property type="match status" value="1"/>
</dbReference>
<gene>
    <name evidence="4" type="primary">LOC107823967</name>
</gene>
<protein>
    <submittedName>
        <fullName evidence="4">Uncharacterized protein At2g29880-like</fullName>
    </submittedName>
    <submittedName>
        <fullName evidence="4">Uncharacterized protein LOC107823967</fullName>
    </submittedName>
</protein>
<accession>A0A1S4CYC4</accession>
<dbReference type="Pfam" id="PF12776">
    <property type="entry name" value="Myb_DNA-bind_3"/>
    <property type="match status" value="1"/>
</dbReference>
<dbReference type="PANTHER" id="PTHR46929">
    <property type="entry name" value="EXPRESSED PROTEIN"/>
    <property type="match status" value="1"/>
</dbReference>
<feature type="region of interest" description="Disordered" evidence="1">
    <location>
        <begin position="152"/>
        <end position="185"/>
    </location>
</feature>
<evidence type="ECO:0000259" key="2">
    <source>
        <dbReference type="Pfam" id="PF12776"/>
    </source>
</evidence>
<name>A0A1S4CYC4_TOBAC</name>
<reference evidence="4" key="2">
    <citation type="submission" date="2025-08" db="UniProtKB">
        <authorList>
            <consortium name="RefSeq"/>
        </authorList>
    </citation>
    <scope>IDENTIFICATION</scope>
    <source>
        <tissue evidence="4">Leaf</tissue>
    </source>
</reference>
<dbReference type="KEGG" id="nta:107823967"/>
<dbReference type="RefSeq" id="XP_016506165.1">
    <property type="nucleotide sequence ID" value="XM_016650679.1"/>
</dbReference>
<evidence type="ECO:0000256" key="1">
    <source>
        <dbReference type="SAM" id="MobiDB-lite"/>
    </source>
</evidence>